<dbReference type="EMBL" id="JADYXP020000003">
    <property type="protein sequence ID" value="KAL0128092.1"/>
    <property type="molecule type" value="Genomic_DNA"/>
</dbReference>
<dbReference type="Proteomes" id="UP001430953">
    <property type="component" value="Unassembled WGS sequence"/>
</dbReference>
<gene>
    <name evidence="1" type="ORF">PUN28_003379</name>
</gene>
<evidence type="ECO:0000313" key="2">
    <source>
        <dbReference type="Proteomes" id="UP001430953"/>
    </source>
</evidence>
<sequence>MFSPLLKHFCLLITNLIIIRRVKKKKKKKKKNKDFQSSSVIISPSKVASLAAGRRQKKMMTSVSALHEAPINFRFYQERSLASRGARSMYRRVNVIQITLKVTRSVRKYSPRRDDSLESELSFIEGRTLAEIVLELPLPGAHLPRRDDVREEQ</sequence>
<organism evidence="1 2">
    <name type="scientific">Cardiocondyla obscurior</name>
    <dbReference type="NCBI Taxonomy" id="286306"/>
    <lineage>
        <taxon>Eukaryota</taxon>
        <taxon>Metazoa</taxon>
        <taxon>Ecdysozoa</taxon>
        <taxon>Arthropoda</taxon>
        <taxon>Hexapoda</taxon>
        <taxon>Insecta</taxon>
        <taxon>Pterygota</taxon>
        <taxon>Neoptera</taxon>
        <taxon>Endopterygota</taxon>
        <taxon>Hymenoptera</taxon>
        <taxon>Apocrita</taxon>
        <taxon>Aculeata</taxon>
        <taxon>Formicoidea</taxon>
        <taxon>Formicidae</taxon>
        <taxon>Myrmicinae</taxon>
        <taxon>Cardiocondyla</taxon>
    </lineage>
</organism>
<comment type="caution">
    <text evidence="1">The sequence shown here is derived from an EMBL/GenBank/DDBJ whole genome shotgun (WGS) entry which is preliminary data.</text>
</comment>
<accession>A0AAW2GNG0</accession>
<protein>
    <submittedName>
        <fullName evidence="1">Uncharacterized protein</fullName>
    </submittedName>
</protein>
<name>A0AAW2GNG0_9HYME</name>
<reference evidence="1 2" key="1">
    <citation type="submission" date="2023-03" db="EMBL/GenBank/DDBJ databases">
        <title>High recombination rates correlate with genetic variation in Cardiocondyla obscurior ants.</title>
        <authorList>
            <person name="Errbii M."/>
        </authorList>
    </citation>
    <scope>NUCLEOTIDE SEQUENCE [LARGE SCALE GENOMIC DNA]</scope>
    <source>
        <strain evidence="1">Alpha-2009</strain>
        <tissue evidence="1">Whole body</tissue>
    </source>
</reference>
<dbReference type="AlphaFoldDB" id="A0AAW2GNG0"/>
<evidence type="ECO:0000313" key="1">
    <source>
        <dbReference type="EMBL" id="KAL0128092.1"/>
    </source>
</evidence>
<keyword evidence="2" id="KW-1185">Reference proteome</keyword>
<proteinExistence type="predicted"/>